<keyword evidence="2" id="KW-1185">Reference proteome</keyword>
<reference evidence="1 2" key="1">
    <citation type="submission" date="2017-09" db="EMBL/GenBank/DDBJ databases">
        <title>Mesorhizobum sanjuanii sp. nov. isolated from nodules of Lotus tenuis in saline-alkaline lowlands of Flooding Pampa.</title>
        <authorList>
            <person name="Sannazzaro A.I."/>
            <person name="Torres Tejerizo G.A."/>
            <person name="Fontana F."/>
            <person name="Cumpa Velazquez L.M."/>
            <person name="Hansen L."/>
            <person name="Pistorio M."/>
            <person name="Estrella M.J."/>
        </authorList>
    </citation>
    <scope>NUCLEOTIDE SEQUENCE [LARGE SCALE GENOMIC DNA]</scope>
    <source>
        <strain evidence="1 2">BSA136</strain>
    </source>
</reference>
<gene>
    <name evidence="1" type="ORF">CN311_20570</name>
</gene>
<dbReference type="EMBL" id="NWQG01000140">
    <property type="protein sequence ID" value="PDQ19238.1"/>
    <property type="molecule type" value="Genomic_DNA"/>
</dbReference>
<proteinExistence type="predicted"/>
<name>A0A2A6FCT1_9HYPH</name>
<accession>A0A2A6FCT1</accession>
<protein>
    <submittedName>
        <fullName evidence="1">Uncharacterized protein</fullName>
    </submittedName>
</protein>
<dbReference type="AlphaFoldDB" id="A0A2A6FCT1"/>
<sequence>MDRPVAELEMLLAPLPWDYPKPLVRLTYDHIRSVLLRLLAENLDAKDVEEWADLVEMRDDIEFADERTQEVIHMLSTPQIHFPIDDQLAQLLLSPFSN</sequence>
<comment type="caution">
    <text evidence="1">The sequence shown here is derived from an EMBL/GenBank/DDBJ whole genome shotgun (WGS) entry which is preliminary data.</text>
</comment>
<organism evidence="1 2">
    <name type="scientific">Mesorhizobium sanjuanii</name>
    <dbReference type="NCBI Taxonomy" id="2037900"/>
    <lineage>
        <taxon>Bacteria</taxon>
        <taxon>Pseudomonadati</taxon>
        <taxon>Pseudomonadota</taxon>
        <taxon>Alphaproteobacteria</taxon>
        <taxon>Hyphomicrobiales</taxon>
        <taxon>Phyllobacteriaceae</taxon>
        <taxon>Mesorhizobium</taxon>
    </lineage>
</organism>
<evidence type="ECO:0000313" key="2">
    <source>
        <dbReference type="Proteomes" id="UP000219182"/>
    </source>
</evidence>
<dbReference type="Proteomes" id="UP000219182">
    <property type="component" value="Unassembled WGS sequence"/>
</dbReference>
<evidence type="ECO:0000313" key="1">
    <source>
        <dbReference type="EMBL" id="PDQ19238.1"/>
    </source>
</evidence>